<evidence type="ECO:0000313" key="2">
    <source>
        <dbReference type="EMBL" id="MBK9716075.1"/>
    </source>
</evidence>
<comment type="caution">
    <text evidence="2">The sequence shown here is derived from an EMBL/GenBank/DDBJ whole genome shotgun (WGS) entry which is preliminary data.</text>
</comment>
<reference evidence="2 3" key="1">
    <citation type="submission" date="2020-10" db="EMBL/GenBank/DDBJ databases">
        <title>Connecting structure to function with the recovery of over 1000 high-quality activated sludge metagenome-assembled genomes encoding full-length rRNA genes using long-read sequencing.</title>
        <authorList>
            <person name="Singleton C.M."/>
            <person name="Petriglieri F."/>
            <person name="Kristensen J.M."/>
            <person name="Kirkegaard R.H."/>
            <person name="Michaelsen T.Y."/>
            <person name="Andersen M.H."/>
            <person name="Karst S.M."/>
            <person name="Dueholm M.S."/>
            <person name="Nielsen P.H."/>
            <person name="Albertsen M."/>
        </authorList>
    </citation>
    <scope>NUCLEOTIDE SEQUENCE [LARGE SCALE GENOMIC DNA]</scope>
    <source>
        <strain evidence="2">Ribe_18-Q3-R11-54_BAT3C.373</strain>
    </source>
</reference>
<name>A0A9D7S6E0_9BACT</name>
<evidence type="ECO:0000256" key="1">
    <source>
        <dbReference type="SAM" id="MobiDB-lite"/>
    </source>
</evidence>
<feature type="compositionally biased region" description="Low complexity" evidence="1">
    <location>
        <begin position="19"/>
        <end position="29"/>
    </location>
</feature>
<proteinExistence type="predicted"/>
<organism evidence="2 3">
    <name type="scientific">Candidatus Defluviibacterium haderslevense</name>
    <dbReference type="NCBI Taxonomy" id="2981993"/>
    <lineage>
        <taxon>Bacteria</taxon>
        <taxon>Pseudomonadati</taxon>
        <taxon>Bacteroidota</taxon>
        <taxon>Saprospiria</taxon>
        <taxon>Saprospirales</taxon>
        <taxon>Saprospiraceae</taxon>
        <taxon>Candidatus Defluviibacterium</taxon>
    </lineage>
</organism>
<evidence type="ECO:0000313" key="3">
    <source>
        <dbReference type="Proteomes" id="UP000808349"/>
    </source>
</evidence>
<accession>A0A9D7S6E0</accession>
<protein>
    <submittedName>
        <fullName evidence="2">Uncharacterized protein</fullName>
    </submittedName>
</protein>
<dbReference type="AlphaFoldDB" id="A0A9D7S6E0"/>
<feature type="region of interest" description="Disordered" evidence="1">
    <location>
        <begin position="1"/>
        <end position="46"/>
    </location>
</feature>
<sequence>MSEEDSDGGGDPKKKAPETSTCPPSSCTPTPTPQPSDKPKEDTYSYPEGFVGNVNRVINNIFDNKPSDEVKLKEPDGFKFALKKTLSVNLQMANIASTVTGVGLAAKGIQGAKIAIAGIEALNFGFSAADIYNDATNKESKLVDYGSAIFGLRGINTSLNQINLKTINSEKSLIQLNSNISDLFDIQNLFKN</sequence>
<dbReference type="EMBL" id="JADKFW010000004">
    <property type="protein sequence ID" value="MBK9716075.1"/>
    <property type="molecule type" value="Genomic_DNA"/>
</dbReference>
<gene>
    <name evidence="2" type="ORF">IPO85_00850</name>
</gene>
<dbReference type="Proteomes" id="UP000808349">
    <property type="component" value="Unassembled WGS sequence"/>
</dbReference>